<dbReference type="AlphaFoldDB" id="A0A645J048"/>
<dbReference type="EMBL" id="VSSQ01127897">
    <property type="protein sequence ID" value="MPN56951.1"/>
    <property type="molecule type" value="Genomic_DNA"/>
</dbReference>
<evidence type="ECO:0000259" key="2">
    <source>
        <dbReference type="Pfam" id="PF01569"/>
    </source>
</evidence>
<gene>
    <name evidence="3" type="ORF">SDC9_204644</name>
</gene>
<sequence length="133" mass="14940">MYWPDQLERYGGDKPYVKVFESYPEGYHPTKRGYGFPAGHASGGFALLSLWFAFETRRGRLLGLSAGLALGWTMGLYQMAKGAHFLSHTLVTMFGAWLMILLIHRLVFGWRDIQPAVKNNVSAKVPELGTKAF</sequence>
<dbReference type="SUPFAM" id="SSF48317">
    <property type="entry name" value="Acid phosphatase/Vanadium-dependent haloperoxidase"/>
    <property type="match status" value="1"/>
</dbReference>
<feature type="transmembrane region" description="Helical" evidence="1">
    <location>
        <begin position="85"/>
        <end position="108"/>
    </location>
</feature>
<proteinExistence type="predicted"/>
<evidence type="ECO:0000256" key="1">
    <source>
        <dbReference type="SAM" id="Phobius"/>
    </source>
</evidence>
<feature type="transmembrane region" description="Helical" evidence="1">
    <location>
        <begin position="34"/>
        <end position="54"/>
    </location>
</feature>
<feature type="transmembrane region" description="Helical" evidence="1">
    <location>
        <begin position="61"/>
        <end position="79"/>
    </location>
</feature>
<protein>
    <recommendedName>
        <fullName evidence="2">Phosphatidic acid phosphatase type 2/haloperoxidase domain-containing protein</fullName>
    </recommendedName>
</protein>
<reference evidence="3" key="1">
    <citation type="submission" date="2019-08" db="EMBL/GenBank/DDBJ databases">
        <authorList>
            <person name="Kucharzyk K."/>
            <person name="Murdoch R.W."/>
            <person name="Higgins S."/>
            <person name="Loffler F."/>
        </authorList>
    </citation>
    <scope>NUCLEOTIDE SEQUENCE</scope>
</reference>
<dbReference type="Pfam" id="PF01569">
    <property type="entry name" value="PAP2"/>
    <property type="match status" value="1"/>
</dbReference>
<dbReference type="InterPro" id="IPR000326">
    <property type="entry name" value="PAP2/HPO"/>
</dbReference>
<comment type="caution">
    <text evidence="3">The sequence shown here is derived from an EMBL/GenBank/DDBJ whole genome shotgun (WGS) entry which is preliminary data.</text>
</comment>
<accession>A0A645J048</accession>
<name>A0A645J048_9ZZZZ</name>
<dbReference type="InterPro" id="IPR036938">
    <property type="entry name" value="PAP2/HPO_sf"/>
</dbReference>
<keyword evidence="1" id="KW-0812">Transmembrane</keyword>
<organism evidence="3">
    <name type="scientific">bioreactor metagenome</name>
    <dbReference type="NCBI Taxonomy" id="1076179"/>
    <lineage>
        <taxon>unclassified sequences</taxon>
        <taxon>metagenomes</taxon>
        <taxon>ecological metagenomes</taxon>
    </lineage>
</organism>
<dbReference type="Gene3D" id="1.20.144.10">
    <property type="entry name" value="Phosphatidic acid phosphatase type 2/haloperoxidase"/>
    <property type="match status" value="1"/>
</dbReference>
<keyword evidence="1" id="KW-1133">Transmembrane helix</keyword>
<keyword evidence="1" id="KW-0472">Membrane</keyword>
<evidence type="ECO:0000313" key="3">
    <source>
        <dbReference type="EMBL" id="MPN56951.1"/>
    </source>
</evidence>
<feature type="domain" description="Phosphatidic acid phosphatase type 2/haloperoxidase" evidence="2">
    <location>
        <begin position="4"/>
        <end position="109"/>
    </location>
</feature>